<accession>A0ABX2GQS8</accession>
<name>A0ABX2GQS8_9FIRM</name>
<gene>
    <name evidence="3" type="ORF">G4952_12460</name>
</gene>
<evidence type="ECO:0000313" key="4">
    <source>
        <dbReference type="Proteomes" id="UP000822152"/>
    </source>
</evidence>
<organism evidence="3 4">
    <name type="scientific">Blautia wexlerae</name>
    <dbReference type="NCBI Taxonomy" id="418240"/>
    <lineage>
        <taxon>Bacteria</taxon>
        <taxon>Bacillati</taxon>
        <taxon>Bacillota</taxon>
        <taxon>Clostridia</taxon>
        <taxon>Lachnospirales</taxon>
        <taxon>Lachnospiraceae</taxon>
        <taxon>Blautia</taxon>
    </lineage>
</organism>
<keyword evidence="4" id="KW-1185">Reference proteome</keyword>
<reference evidence="3 4" key="1">
    <citation type="journal article" date="2020" name="Cell Host Microbe">
        <title>Functional and Genomic Variation between Human-Derived Isolates of Lachnospiraceae Reveals Inter- and Intra-Species Diversity.</title>
        <authorList>
            <person name="Sorbara M.T."/>
            <person name="Littmann E.R."/>
            <person name="Fontana E."/>
            <person name="Moody T.U."/>
            <person name="Kohout C.E."/>
            <person name="Gjonbalaj M."/>
            <person name="Eaton V."/>
            <person name="Seok R."/>
            <person name="Leiner I.M."/>
            <person name="Pamer E.G."/>
        </authorList>
    </citation>
    <scope>NUCLEOTIDE SEQUENCE [LARGE SCALE GENOMIC DNA]</scope>
    <source>
        <strain evidence="3 4">MSK.20.11</strain>
    </source>
</reference>
<dbReference type="PROSITE" id="PS51898">
    <property type="entry name" value="TYR_RECOMBINASE"/>
    <property type="match status" value="1"/>
</dbReference>
<evidence type="ECO:0000313" key="3">
    <source>
        <dbReference type="EMBL" id="NSF74602.1"/>
    </source>
</evidence>
<evidence type="ECO:0000256" key="1">
    <source>
        <dbReference type="ARBA" id="ARBA00023172"/>
    </source>
</evidence>
<dbReference type="Gene3D" id="1.10.443.10">
    <property type="entry name" value="Intergrase catalytic core"/>
    <property type="match status" value="1"/>
</dbReference>
<dbReference type="Pfam" id="PF00589">
    <property type="entry name" value="Phage_integrase"/>
    <property type="match status" value="1"/>
</dbReference>
<dbReference type="InterPro" id="IPR011010">
    <property type="entry name" value="DNA_brk_join_enz"/>
</dbReference>
<sequence length="64" mass="7474">MAEAGVDPRTLQDIMGHASMKMTMELYNHVTDERLTNEIQKLNSSKNMHFFKFNKNSQKRQITS</sequence>
<keyword evidence="1" id="KW-0233">DNA recombination</keyword>
<comment type="caution">
    <text evidence="3">The sequence shown here is derived from an EMBL/GenBank/DDBJ whole genome shotgun (WGS) entry which is preliminary data.</text>
</comment>
<proteinExistence type="predicted"/>
<evidence type="ECO:0000259" key="2">
    <source>
        <dbReference type="PROSITE" id="PS51898"/>
    </source>
</evidence>
<dbReference type="Proteomes" id="UP000822152">
    <property type="component" value="Unassembled WGS sequence"/>
</dbReference>
<dbReference type="InterPro" id="IPR002104">
    <property type="entry name" value="Integrase_catalytic"/>
</dbReference>
<dbReference type="EMBL" id="JAAIPF010000029">
    <property type="protein sequence ID" value="NSF74602.1"/>
    <property type="molecule type" value="Genomic_DNA"/>
</dbReference>
<dbReference type="InterPro" id="IPR013762">
    <property type="entry name" value="Integrase-like_cat_sf"/>
</dbReference>
<feature type="domain" description="Tyr recombinase" evidence="2">
    <location>
        <begin position="1"/>
        <end position="40"/>
    </location>
</feature>
<dbReference type="SUPFAM" id="SSF56349">
    <property type="entry name" value="DNA breaking-rejoining enzymes"/>
    <property type="match status" value="1"/>
</dbReference>
<protein>
    <submittedName>
        <fullName evidence="3">Tyrosine-type recombinase/integrase</fullName>
    </submittedName>
</protein>